<dbReference type="Pfam" id="PF00348">
    <property type="entry name" value="polyprenyl_synt"/>
    <property type="match status" value="1"/>
</dbReference>
<protein>
    <submittedName>
        <fullName evidence="7">Polyprenyl synthetase family protein</fullName>
    </submittedName>
</protein>
<dbReference type="SFLD" id="SFLDS00005">
    <property type="entry name" value="Isoprenoid_Synthase_Type_I"/>
    <property type="match status" value="1"/>
</dbReference>
<keyword evidence="3 6" id="KW-0808">Transferase</keyword>
<comment type="cofactor">
    <cofactor evidence="1">
        <name>Mg(2+)</name>
        <dbReference type="ChEBI" id="CHEBI:18420"/>
    </cofactor>
</comment>
<dbReference type="InterPro" id="IPR033749">
    <property type="entry name" value="Polyprenyl_synt_CS"/>
</dbReference>
<dbReference type="PANTHER" id="PTHR12001">
    <property type="entry name" value="GERANYLGERANYL PYROPHOSPHATE SYNTHASE"/>
    <property type="match status" value="1"/>
</dbReference>
<dbReference type="EMBL" id="JANHNZ010000006">
    <property type="protein sequence ID" value="MCQ9210267.1"/>
    <property type="molecule type" value="Genomic_DNA"/>
</dbReference>
<dbReference type="PROSITE" id="PS00723">
    <property type="entry name" value="POLYPRENYL_SYNTHASE_1"/>
    <property type="match status" value="1"/>
</dbReference>
<gene>
    <name evidence="7" type="ORF">NPA36_06860</name>
</gene>
<reference evidence="7" key="3">
    <citation type="journal article" date="2023" name="Microbiol. Resour. Announc.">
        <title>Draft Genome Sequence of Granulicatella sp. Strain S8, Isolated from a Marine Fish, Seriola quinqueradiata.</title>
        <authorList>
            <person name="Lee M."/>
            <person name="Farooq A."/>
            <person name="Jeong J.B."/>
            <person name="Jung M.Y."/>
        </authorList>
    </citation>
    <scope>NUCLEOTIDE SEQUENCE</scope>
    <source>
        <strain evidence="7">S8</strain>
    </source>
</reference>
<proteinExistence type="inferred from homology"/>
<dbReference type="PANTHER" id="PTHR12001:SF69">
    <property type="entry name" value="ALL TRANS-POLYPRENYL-DIPHOSPHATE SYNTHASE PDSS1"/>
    <property type="match status" value="1"/>
</dbReference>
<evidence type="ECO:0000256" key="6">
    <source>
        <dbReference type="RuleBase" id="RU004466"/>
    </source>
</evidence>
<sequence length="328" mass="36898">MSVHVMWDDYPQLKSELEAVKQIMLDAIQLSNSDVKQAIITMIEDGGKMLRPAFSLLFSGFQEERDLKKVYAITASLEFLHLATLMHDDVIDDSDSRRGHATLNAQFGNRVAIYAGDYLLTVCYNLLADYVDDLTGIKRPVNGMEKVVDGELMQMKRRYGIDISIQDYLNQIEGKTAELFSLSCYSGAYYADPKETKGIAIRSKRIGYNIGMAFQLLDDILDYTESSQNLGKPVLEDVRQGVYSAPLIYALQSQPGPLIKLLEKKASLSDKDLLKVQKLVIKHGGVEKAKSLAELYTKKALNQIEELPPCTSRDQLAQLTKQLLERKF</sequence>
<dbReference type="RefSeq" id="WP_256945380.1">
    <property type="nucleotide sequence ID" value="NZ_JANHNZ010000006.1"/>
</dbReference>
<accession>A0ABT1WP03</accession>
<evidence type="ECO:0000256" key="5">
    <source>
        <dbReference type="ARBA" id="ARBA00022842"/>
    </source>
</evidence>
<dbReference type="InterPro" id="IPR008949">
    <property type="entry name" value="Isoprenoid_synthase_dom_sf"/>
</dbReference>
<keyword evidence="4" id="KW-0479">Metal-binding</keyword>
<dbReference type="Gene3D" id="1.10.600.10">
    <property type="entry name" value="Farnesyl Diphosphate Synthase"/>
    <property type="match status" value="1"/>
</dbReference>
<comment type="caution">
    <text evidence="7">The sequence shown here is derived from an EMBL/GenBank/DDBJ whole genome shotgun (WGS) entry which is preliminary data.</text>
</comment>
<name>A0ABT1WP03_9LACT</name>
<keyword evidence="5" id="KW-0460">Magnesium</keyword>
<evidence type="ECO:0000256" key="1">
    <source>
        <dbReference type="ARBA" id="ARBA00001946"/>
    </source>
</evidence>
<evidence type="ECO:0000313" key="7">
    <source>
        <dbReference type="EMBL" id="MCQ9210267.1"/>
    </source>
</evidence>
<reference evidence="7" key="1">
    <citation type="submission" date="2022-07" db="EMBL/GenBank/DDBJ databases">
        <authorList>
            <person name="Jung M.-Y."/>
            <person name="Lee M."/>
        </authorList>
    </citation>
    <scope>NUCLEOTIDE SEQUENCE</scope>
    <source>
        <strain evidence="7">S8</strain>
    </source>
</reference>
<dbReference type="CDD" id="cd00685">
    <property type="entry name" value="Trans_IPPS_HT"/>
    <property type="match status" value="1"/>
</dbReference>
<evidence type="ECO:0000256" key="3">
    <source>
        <dbReference type="ARBA" id="ARBA00022679"/>
    </source>
</evidence>
<dbReference type="SUPFAM" id="SSF48576">
    <property type="entry name" value="Terpenoid synthases"/>
    <property type="match status" value="1"/>
</dbReference>
<evidence type="ECO:0000313" key="8">
    <source>
        <dbReference type="Proteomes" id="UP001059480"/>
    </source>
</evidence>
<keyword evidence="8" id="KW-1185">Reference proteome</keyword>
<reference evidence="7" key="2">
    <citation type="journal article" date="2023" name="Curr. Microbiol.">
        <title>Granulicatella seriolae sp. nov., a Novel Facultative Anaerobe Isolated from Yellowtail Marine Fish.</title>
        <authorList>
            <person name="Lee M."/>
            <person name="Choi Y.J."/>
            <person name="Farooq A."/>
            <person name="Jeong J.B."/>
            <person name="Jung M.Y."/>
        </authorList>
    </citation>
    <scope>NUCLEOTIDE SEQUENCE</scope>
    <source>
        <strain evidence="7">S8</strain>
    </source>
</reference>
<evidence type="ECO:0000256" key="4">
    <source>
        <dbReference type="ARBA" id="ARBA00022723"/>
    </source>
</evidence>
<dbReference type="Proteomes" id="UP001059480">
    <property type="component" value="Unassembled WGS sequence"/>
</dbReference>
<organism evidence="7 8">
    <name type="scientific">Granulicatella seriolae</name>
    <dbReference type="NCBI Taxonomy" id="2967226"/>
    <lineage>
        <taxon>Bacteria</taxon>
        <taxon>Bacillati</taxon>
        <taxon>Bacillota</taxon>
        <taxon>Bacilli</taxon>
        <taxon>Lactobacillales</taxon>
        <taxon>Carnobacteriaceae</taxon>
        <taxon>Granulicatella</taxon>
    </lineage>
</organism>
<dbReference type="PROSITE" id="PS00444">
    <property type="entry name" value="POLYPRENYL_SYNTHASE_2"/>
    <property type="match status" value="1"/>
</dbReference>
<comment type="similarity">
    <text evidence="2 6">Belongs to the FPP/GGPP synthase family.</text>
</comment>
<evidence type="ECO:0000256" key="2">
    <source>
        <dbReference type="ARBA" id="ARBA00006706"/>
    </source>
</evidence>
<dbReference type="InterPro" id="IPR000092">
    <property type="entry name" value="Polyprenyl_synt"/>
</dbReference>